<feature type="transmembrane region" description="Helical" evidence="6">
    <location>
        <begin position="204"/>
        <end position="221"/>
    </location>
</feature>
<dbReference type="GO" id="GO:0022857">
    <property type="term" value="F:transmembrane transporter activity"/>
    <property type="evidence" value="ECO:0007669"/>
    <property type="project" value="InterPro"/>
</dbReference>
<gene>
    <name evidence="8" type="ORF">HMPREF0501_01390</name>
</gene>
<dbReference type="AlphaFoldDB" id="C7XXA5"/>
<feature type="transmembrane region" description="Helical" evidence="6">
    <location>
        <begin position="290"/>
        <end position="309"/>
    </location>
</feature>
<dbReference type="Pfam" id="PF07690">
    <property type="entry name" value="MFS_1"/>
    <property type="match status" value="1"/>
</dbReference>
<evidence type="ECO:0000256" key="5">
    <source>
        <dbReference type="ARBA" id="ARBA00023136"/>
    </source>
</evidence>
<dbReference type="PANTHER" id="PTHR23504">
    <property type="entry name" value="MAJOR FACILITATOR SUPERFAMILY DOMAIN-CONTAINING PROTEIN 10"/>
    <property type="match status" value="1"/>
</dbReference>
<feature type="transmembrane region" description="Helical" evidence="6">
    <location>
        <begin position="54"/>
        <end position="76"/>
    </location>
</feature>
<comment type="subcellular location">
    <subcellularLocation>
        <location evidence="1">Cell membrane</location>
        <topology evidence="1">Multi-pass membrane protein</topology>
    </subcellularLocation>
</comment>
<proteinExistence type="predicted"/>
<name>C7XXA5_9LACO</name>
<dbReference type="PROSITE" id="PS50850">
    <property type="entry name" value="MFS"/>
    <property type="match status" value="1"/>
</dbReference>
<evidence type="ECO:0000256" key="3">
    <source>
        <dbReference type="ARBA" id="ARBA00022692"/>
    </source>
</evidence>
<dbReference type="Gene3D" id="1.20.1250.20">
    <property type="entry name" value="MFS general substrate transporter like domains"/>
    <property type="match status" value="1"/>
</dbReference>
<evidence type="ECO:0000256" key="4">
    <source>
        <dbReference type="ARBA" id="ARBA00022989"/>
    </source>
</evidence>
<keyword evidence="9" id="KW-1185">Reference proteome</keyword>
<evidence type="ECO:0000256" key="2">
    <source>
        <dbReference type="ARBA" id="ARBA00022448"/>
    </source>
</evidence>
<sequence>MVFGLAEFVFAATSKLWLFDLSRAVDGLSAAMFVPTSMALAADITTREQRAKVIGWLSAAFSGGLMLGPGLGGLLANISYKMPFWVAGVLGIISAIVAFFALPADAQEERQIHTERADEELAGSSWDAVKKMMTPALVVLFVMILVSAFGLAGFESIYSLYVNQVHHFDLTTIAAVLTVNGVLSLMLQVFLFDHLVIWFGEVQIIRWSFFISVIGTLIVIYDHSHWQLFVAMLVVYEGFDMLRPAITTLLTKMSESNQGLLNGINMSLTSIGNIIGPLLSGALLDMNYQAPYLVVAVFMLVSFFITFGVSHEMKIA</sequence>
<evidence type="ECO:0000256" key="1">
    <source>
        <dbReference type="ARBA" id="ARBA00004651"/>
    </source>
</evidence>
<dbReference type="SUPFAM" id="SSF103473">
    <property type="entry name" value="MFS general substrate transporter"/>
    <property type="match status" value="1"/>
</dbReference>
<evidence type="ECO:0000259" key="7">
    <source>
        <dbReference type="PROSITE" id="PS50850"/>
    </source>
</evidence>
<dbReference type="eggNOG" id="COG2814">
    <property type="taxonomic scope" value="Bacteria"/>
</dbReference>
<dbReference type="Proteomes" id="UP000003987">
    <property type="component" value="Unassembled WGS sequence"/>
</dbReference>
<dbReference type="GO" id="GO:0005886">
    <property type="term" value="C:plasma membrane"/>
    <property type="evidence" value="ECO:0007669"/>
    <property type="project" value="UniProtKB-SubCell"/>
</dbReference>
<accession>C7XXA5</accession>
<dbReference type="HOGENOM" id="CLU_001265_10_11_9"/>
<feature type="transmembrane region" description="Helical" evidence="6">
    <location>
        <begin position="82"/>
        <end position="102"/>
    </location>
</feature>
<organism evidence="8 9">
    <name type="scientific">Limosilactobacillus coleohominis 101-4-CHN</name>
    <dbReference type="NCBI Taxonomy" id="575594"/>
    <lineage>
        <taxon>Bacteria</taxon>
        <taxon>Bacillati</taxon>
        <taxon>Bacillota</taxon>
        <taxon>Bacilli</taxon>
        <taxon>Lactobacillales</taxon>
        <taxon>Lactobacillaceae</taxon>
        <taxon>Limosilactobacillus</taxon>
    </lineage>
</organism>
<dbReference type="EMBL" id="GG698805">
    <property type="protein sequence ID" value="EEU29925.1"/>
    <property type="molecule type" value="Genomic_DNA"/>
</dbReference>
<keyword evidence="4 6" id="KW-1133">Transmembrane helix</keyword>
<evidence type="ECO:0000256" key="6">
    <source>
        <dbReference type="SAM" id="Phobius"/>
    </source>
</evidence>
<reference evidence="8 9" key="1">
    <citation type="submission" date="2009-06" db="EMBL/GenBank/DDBJ databases">
        <title>The Genome Sequence of Lactobacillus coleohominis strain 101-4-CHN.</title>
        <authorList>
            <consortium name="The Broad Institute Genome Sequencing Platform"/>
            <person name="Ward D."/>
            <person name="Young S.K."/>
            <person name="Zeng Q."/>
            <person name="Koehrsen M."/>
            <person name="Alvarado L."/>
            <person name="Berlin A."/>
            <person name="Borenstein D."/>
            <person name="Chen Z."/>
            <person name="Engels R."/>
            <person name="Freedman E."/>
            <person name="Gellesch M."/>
            <person name="Goldberg J."/>
            <person name="Griggs A."/>
            <person name="Gujja S."/>
            <person name="Heiman D."/>
            <person name="Hepburn T."/>
            <person name="Howarth C."/>
            <person name="Jen D."/>
            <person name="Larson L."/>
            <person name="Lewis B."/>
            <person name="Mehta T."/>
            <person name="Park D."/>
            <person name="Pearson M."/>
            <person name="Roberts A."/>
            <person name="Saif S."/>
            <person name="Shea T."/>
            <person name="Shenoy N."/>
            <person name="Sisk P."/>
            <person name="Stolte C."/>
            <person name="Sykes S."/>
            <person name="Walk T."/>
            <person name="White J."/>
            <person name="Yandava C."/>
            <person name="Liu Y."/>
            <person name="Xu Q."/>
            <person name="Lander E."/>
            <person name="Nusbaum C."/>
            <person name="Galagan J."/>
            <person name="Birren B."/>
        </authorList>
    </citation>
    <scope>NUCLEOTIDE SEQUENCE [LARGE SCALE GENOMIC DNA]</scope>
    <source>
        <strain evidence="8 9">101-4-CHN</strain>
    </source>
</reference>
<feature type="transmembrane region" description="Helical" evidence="6">
    <location>
        <begin position="173"/>
        <end position="192"/>
    </location>
</feature>
<dbReference type="PANTHER" id="PTHR23504:SF115">
    <property type="entry name" value="MULTIDRUG RESISTANCE PROTEIN 2"/>
    <property type="match status" value="1"/>
</dbReference>
<dbReference type="STRING" id="575594.HMPREF0501_01390"/>
<keyword evidence="2" id="KW-0813">Transport</keyword>
<evidence type="ECO:0000313" key="8">
    <source>
        <dbReference type="EMBL" id="EEU29925.1"/>
    </source>
</evidence>
<dbReference type="InterPro" id="IPR011701">
    <property type="entry name" value="MFS"/>
</dbReference>
<keyword evidence="3 6" id="KW-0812">Transmembrane</keyword>
<feature type="domain" description="Major facilitator superfamily (MFS) profile" evidence="7">
    <location>
        <begin position="1"/>
        <end position="314"/>
    </location>
</feature>
<protein>
    <submittedName>
        <fullName evidence="8">Transporter, major facilitator family protein</fullName>
    </submittedName>
</protein>
<dbReference type="InterPro" id="IPR036259">
    <property type="entry name" value="MFS_trans_sf"/>
</dbReference>
<feature type="transmembrane region" description="Helical" evidence="6">
    <location>
        <begin position="136"/>
        <end position="161"/>
    </location>
</feature>
<dbReference type="InterPro" id="IPR020846">
    <property type="entry name" value="MFS_dom"/>
</dbReference>
<evidence type="ECO:0000313" key="9">
    <source>
        <dbReference type="Proteomes" id="UP000003987"/>
    </source>
</evidence>
<keyword evidence="5 6" id="KW-0472">Membrane</keyword>